<dbReference type="EMBL" id="CP045904">
    <property type="protein sequence ID" value="QQP36212.1"/>
    <property type="molecule type" value="Genomic_DNA"/>
</dbReference>
<proteinExistence type="predicted"/>
<dbReference type="Proteomes" id="UP000595437">
    <property type="component" value="Chromosome 15"/>
</dbReference>
<accession>A0A7T8GR47</accession>
<reference evidence="2" key="1">
    <citation type="submission" date="2021-01" db="EMBL/GenBank/DDBJ databases">
        <title>Caligus Genome Assembly.</title>
        <authorList>
            <person name="Gallardo-Escarate C."/>
        </authorList>
    </citation>
    <scope>NUCLEOTIDE SEQUENCE [LARGE SCALE GENOMIC DNA]</scope>
</reference>
<keyword evidence="2" id="KW-1185">Reference proteome</keyword>
<protein>
    <submittedName>
        <fullName evidence="1">Uncharacterized protein</fullName>
    </submittedName>
</protein>
<name>A0A7T8GR47_CALRO</name>
<dbReference type="AlphaFoldDB" id="A0A7T8GR47"/>
<evidence type="ECO:0000313" key="2">
    <source>
        <dbReference type="Proteomes" id="UP000595437"/>
    </source>
</evidence>
<sequence>MARDAKMDLNDAEREFYSCFRKYDGKSNLDARSICDQSVTNPSSYFSTGYLEPFLDCDAFRPTAEELDFLNYNLAPGTIDITSANGGYVDSLEDKAEANILLKDCVDTALFELSREMNSAPPKKINPPPLIQDPIEKNKRTLIEAPALPPSLPERLKGQNIENYQQNPEMNGNQSVNENGVRLFTQNMNKTSTSPMPYKMRHKYFPLAHPRKIQISRSPKIQHERMNLGVDHMNLIQVLGNPAHNYQPIMTRRWGNCIINYRFNPNFHYMQKF</sequence>
<gene>
    <name evidence="1" type="ORF">FKW44_021242</name>
</gene>
<evidence type="ECO:0000313" key="1">
    <source>
        <dbReference type="EMBL" id="QQP36212.1"/>
    </source>
</evidence>
<organism evidence="1 2">
    <name type="scientific">Caligus rogercresseyi</name>
    <name type="common">Sea louse</name>
    <dbReference type="NCBI Taxonomy" id="217165"/>
    <lineage>
        <taxon>Eukaryota</taxon>
        <taxon>Metazoa</taxon>
        <taxon>Ecdysozoa</taxon>
        <taxon>Arthropoda</taxon>
        <taxon>Crustacea</taxon>
        <taxon>Multicrustacea</taxon>
        <taxon>Hexanauplia</taxon>
        <taxon>Copepoda</taxon>
        <taxon>Siphonostomatoida</taxon>
        <taxon>Caligidae</taxon>
        <taxon>Caligus</taxon>
    </lineage>
</organism>